<gene>
    <name evidence="3" type="primary">100119941</name>
</gene>
<evidence type="ECO:0000256" key="1">
    <source>
        <dbReference type="SAM" id="MobiDB-lite"/>
    </source>
</evidence>
<dbReference type="AlphaFoldDB" id="A0A7M7HD69"/>
<proteinExistence type="predicted"/>
<feature type="domain" description="PWWP" evidence="2">
    <location>
        <begin position="76"/>
        <end position="143"/>
    </location>
</feature>
<dbReference type="SUPFAM" id="SSF63748">
    <property type="entry name" value="Tudor/PWWP/MBT"/>
    <property type="match status" value="1"/>
</dbReference>
<feature type="region of interest" description="Disordered" evidence="1">
    <location>
        <begin position="201"/>
        <end position="274"/>
    </location>
</feature>
<organism evidence="3 4">
    <name type="scientific">Nasonia vitripennis</name>
    <name type="common">Parasitic wasp</name>
    <dbReference type="NCBI Taxonomy" id="7425"/>
    <lineage>
        <taxon>Eukaryota</taxon>
        <taxon>Metazoa</taxon>
        <taxon>Ecdysozoa</taxon>
        <taxon>Arthropoda</taxon>
        <taxon>Hexapoda</taxon>
        <taxon>Insecta</taxon>
        <taxon>Pterygota</taxon>
        <taxon>Neoptera</taxon>
        <taxon>Endopterygota</taxon>
        <taxon>Hymenoptera</taxon>
        <taxon>Apocrita</taxon>
        <taxon>Proctotrupomorpha</taxon>
        <taxon>Chalcidoidea</taxon>
        <taxon>Pteromalidae</taxon>
        <taxon>Pteromalinae</taxon>
        <taxon>Nasonia</taxon>
    </lineage>
</organism>
<feature type="compositionally biased region" description="Polar residues" evidence="1">
    <location>
        <begin position="247"/>
        <end position="262"/>
    </location>
</feature>
<feature type="compositionally biased region" description="Acidic residues" evidence="1">
    <location>
        <begin position="21"/>
        <end position="33"/>
    </location>
</feature>
<accession>A0A7M7HD69</accession>
<dbReference type="OrthoDB" id="422362at2759"/>
<feature type="region of interest" description="Disordered" evidence="1">
    <location>
        <begin position="1"/>
        <end position="53"/>
    </location>
</feature>
<sequence length="350" mass="40390">MEHEEDEHSGESSLEKHDESMELDEDSASEESESSNADESKNSSTDVSMVNDSRNSTLVNNALSSEDLIKNSTWELGTLAWARMSIYPFWPCMITHDPNSPMIYQKVQTVGKSKTLMIHVHFFNDNGRHSWIPSHHMLHFDNGIEDFRKRASLVTDIIRKKEPKFAAALTIKPNIYGTWQKAVAEAMDVLYEIDMSPLENFKPRQKDSKTNASNNNGAIKKRKRKDDDTKSAKKHLKQTDSNDDSRLSTNVSNTDVESNLNLETPPVSPPNEDDLRAATFQKQKRISKMINKLQPPDFEVYYERNFFTIRDQHTDATDEQVREYLYDVWQSMAPEEKSKYRSTYKIENHS</sequence>
<evidence type="ECO:0000313" key="3">
    <source>
        <dbReference type="EnsemblMetazoa" id="XP_008216917"/>
    </source>
</evidence>
<dbReference type="InParanoid" id="A0A7M7HD69"/>
<dbReference type="Pfam" id="PF00855">
    <property type="entry name" value="PWWP"/>
    <property type="match status" value="1"/>
</dbReference>
<dbReference type="Gene3D" id="2.30.30.140">
    <property type="match status" value="1"/>
</dbReference>
<dbReference type="PROSITE" id="PS50812">
    <property type="entry name" value="PWWP"/>
    <property type="match status" value="1"/>
</dbReference>
<evidence type="ECO:0000313" key="4">
    <source>
        <dbReference type="Proteomes" id="UP000002358"/>
    </source>
</evidence>
<reference evidence="3" key="1">
    <citation type="submission" date="2021-01" db="UniProtKB">
        <authorList>
            <consortium name="EnsemblMetazoa"/>
        </authorList>
    </citation>
    <scope>IDENTIFICATION</scope>
</reference>
<dbReference type="SMR" id="A0A7M7HD69"/>
<feature type="compositionally biased region" description="Basic and acidic residues" evidence="1">
    <location>
        <begin position="225"/>
        <end position="246"/>
    </location>
</feature>
<dbReference type="EnsemblMetazoa" id="XM_008218695">
    <property type="protein sequence ID" value="XP_008216917"/>
    <property type="gene ID" value="LOC100119941"/>
</dbReference>
<feature type="compositionally biased region" description="Basic and acidic residues" evidence="1">
    <location>
        <begin position="9"/>
        <end position="20"/>
    </location>
</feature>
<name>A0A7M7HD69_NASVI</name>
<dbReference type="Proteomes" id="UP000002358">
    <property type="component" value="Chromosome 5"/>
</dbReference>
<dbReference type="OMA" id="HDESMEL"/>
<protein>
    <recommendedName>
        <fullName evidence="2">PWWP domain-containing protein</fullName>
    </recommendedName>
</protein>
<evidence type="ECO:0000259" key="2">
    <source>
        <dbReference type="PROSITE" id="PS50812"/>
    </source>
</evidence>
<dbReference type="InterPro" id="IPR000313">
    <property type="entry name" value="PWWP_dom"/>
</dbReference>
<dbReference type="CDD" id="cd20144">
    <property type="entry name" value="PWWP_NSD_rpt1"/>
    <property type="match status" value="1"/>
</dbReference>
<keyword evidence="4" id="KW-1185">Reference proteome</keyword>